<dbReference type="GO" id="GO:0009103">
    <property type="term" value="P:lipopolysaccharide biosynthetic process"/>
    <property type="evidence" value="ECO:0007669"/>
    <property type="project" value="TreeGrafter"/>
</dbReference>
<dbReference type="InterPro" id="IPR028098">
    <property type="entry name" value="Glyco_trans_4-like_N"/>
</dbReference>
<dbReference type="PANTHER" id="PTHR46401:SF2">
    <property type="entry name" value="GLYCOSYLTRANSFERASE WBBK-RELATED"/>
    <property type="match status" value="1"/>
</dbReference>
<protein>
    <submittedName>
        <fullName evidence="4">Glycosyltransferase</fullName>
    </submittedName>
</protein>
<keyword evidence="1 4" id="KW-0808">Transferase</keyword>
<name>A0A225DPD2_9BACT</name>
<dbReference type="CDD" id="cd03809">
    <property type="entry name" value="GT4_MtfB-like"/>
    <property type="match status" value="1"/>
</dbReference>
<evidence type="ECO:0000259" key="3">
    <source>
        <dbReference type="Pfam" id="PF13439"/>
    </source>
</evidence>
<dbReference type="Gene3D" id="3.40.50.2000">
    <property type="entry name" value="Glycogen Phosphorylase B"/>
    <property type="match status" value="2"/>
</dbReference>
<dbReference type="Pfam" id="PF13439">
    <property type="entry name" value="Glyco_transf_4"/>
    <property type="match status" value="1"/>
</dbReference>
<dbReference type="AlphaFoldDB" id="A0A225DPD2"/>
<proteinExistence type="predicted"/>
<dbReference type="EMBL" id="NIDE01000008">
    <property type="protein sequence ID" value="OWK40448.1"/>
    <property type="molecule type" value="Genomic_DNA"/>
</dbReference>
<dbReference type="OrthoDB" id="283384at2"/>
<feature type="domain" description="Glycosyl transferase family 1" evidence="2">
    <location>
        <begin position="187"/>
        <end position="351"/>
    </location>
</feature>
<dbReference type="InterPro" id="IPR001296">
    <property type="entry name" value="Glyco_trans_1"/>
</dbReference>
<dbReference type="SUPFAM" id="SSF53756">
    <property type="entry name" value="UDP-Glycosyltransferase/glycogen phosphorylase"/>
    <property type="match status" value="1"/>
</dbReference>
<dbReference type="PANTHER" id="PTHR46401">
    <property type="entry name" value="GLYCOSYLTRANSFERASE WBBK-RELATED"/>
    <property type="match status" value="1"/>
</dbReference>
<organism evidence="4 5">
    <name type="scientific">Fimbriiglobus ruber</name>
    <dbReference type="NCBI Taxonomy" id="1908690"/>
    <lineage>
        <taxon>Bacteria</taxon>
        <taxon>Pseudomonadati</taxon>
        <taxon>Planctomycetota</taxon>
        <taxon>Planctomycetia</taxon>
        <taxon>Gemmatales</taxon>
        <taxon>Gemmataceae</taxon>
        <taxon>Fimbriiglobus</taxon>
    </lineage>
</organism>
<accession>A0A225DPD2</accession>
<reference evidence="5" key="1">
    <citation type="submission" date="2017-06" db="EMBL/GenBank/DDBJ databases">
        <title>Genome analysis of Fimbriiglobus ruber SP5, the first member of the order Planctomycetales with confirmed chitinolytic capability.</title>
        <authorList>
            <person name="Ravin N.V."/>
            <person name="Rakitin A.L."/>
            <person name="Ivanova A.A."/>
            <person name="Beletsky A.V."/>
            <person name="Kulichevskaya I.S."/>
            <person name="Mardanov A.V."/>
            <person name="Dedysh S.N."/>
        </authorList>
    </citation>
    <scope>NUCLEOTIDE SEQUENCE [LARGE SCALE GENOMIC DNA]</scope>
    <source>
        <strain evidence="5">SP5</strain>
    </source>
</reference>
<dbReference type="GO" id="GO:0016757">
    <property type="term" value="F:glycosyltransferase activity"/>
    <property type="evidence" value="ECO:0007669"/>
    <property type="project" value="InterPro"/>
</dbReference>
<evidence type="ECO:0000259" key="2">
    <source>
        <dbReference type="Pfam" id="PF00534"/>
    </source>
</evidence>
<evidence type="ECO:0000256" key="1">
    <source>
        <dbReference type="ARBA" id="ARBA00022679"/>
    </source>
</evidence>
<comment type="caution">
    <text evidence="4">The sequence shown here is derived from an EMBL/GenBank/DDBJ whole genome shotgun (WGS) entry which is preliminary data.</text>
</comment>
<keyword evidence="5" id="KW-1185">Reference proteome</keyword>
<evidence type="ECO:0000313" key="5">
    <source>
        <dbReference type="Proteomes" id="UP000214646"/>
    </source>
</evidence>
<gene>
    <name evidence="4" type="ORF">FRUB_05367</name>
</gene>
<dbReference type="Pfam" id="PF00534">
    <property type="entry name" value="Glycos_transf_1"/>
    <property type="match status" value="1"/>
</dbReference>
<dbReference type="Proteomes" id="UP000214646">
    <property type="component" value="Unassembled WGS sequence"/>
</dbReference>
<dbReference type="RefSeq" id="WP_088256358.1">
    <property type="nucleotide sequence ID" value="NZ_NIDE01000008.1"/>
</dbReference>
<sequence>MRVAVDARQVYRTQRRGIGKTLIDLYATLAARRPAWRFILFHQAGNRPDRLSGLQNVVQSRLDFFGADRLNAWEQAVLPAASMAAGADVIHSPANTAPRYAAAPVVVNIHDLIPVEMAPNDPAARAWLAKVRDTGRRASRVITGTEHSKGRIIEWLGLPAEKITVCPWAPDRNSRRIDDPAELNRVRAIHGLCPNEPYVFGFGAADPRKNTRRVLEAYAGLPAETRATFRLLLVGIQEPALSELRTAAGEMGIAGRAALRGFTDESDLPALMSGAVAMCYLSQYEGFGLPVLDAFACGTPVLAGNKTSLPEVAGDAALLVEPGDTDAIREGLLRILTDSALRDDLRNRGTERVRKFTWVRTAEIVAGVFEAAMTGGKVH</sequence>
<feature type="domain" description="Glycosyltransferase subfamily 4-like N-terminal" evidence="3">
    <location>
        <begin position="17"/>
        <end position="167"/>
    </location>
</feature>
<evidence type="ECO:0000313" key="4">
    <source>
        <dbReference type="EMBL" id="OWK40448.1"/>
    </source>
</evidence>